<dbReference type="InterPro" id="IPR013087">
    <property type="entry name" value="Znf_C2H2_type"/>
</dbReference>
<keyword evidence="3" id="KW-0863">Zinc-finger</keyword>
<name>K1QHQ4_MAGGI</name>
<feature type="region of interest" description="Disordered" evidence="5">
    <location>
        <begin position="26"/>
        <end position="56"/>
    </location>
</feature>
<feature type="domain" description="C2H2-type" evidence="6">
    <location>
        <begin position="149"/>
        <end position="179"/>
    </location>
</feature>
<feature type="region of interest" description="Disordered" evidence="5">
    <location>
        <begin position="274"/>
        <end position="319"/>
    </location>
</feature>
<feature type="region of interest" description="Disordered" evidence="5">
    <location>
        <begin position="657"/>
        <end position="677"/>
    </location>
</feature>
<organism evidence="7">
    <name type="scientific">Magallana gigas</name>
    <name type="common">Pacific oyster</name>
    <name type="synonym">Crassostrea gigas</name>
    <dbReference type="NCBI Taxonomy" id="29159"/>
    <lineage>
        <taxon>Eukaryota</taxon>
        <taxon>Metazoa</taxon>
        <taxon>Spiralia</taxon>
        <taxon>Lophotrochozoa</taxon>
        <taxon>Mollusca</taxon>
        <taxon>Bivalvia</taxon>
        <taxon>Autobranchia</taxon>
        <taxon>Pteriomorphia</taxon>
        <taxon>Ostreida</taxon>
        <taxon>Ostreoidea</taxon>
        <taxon>Ostreidae</taxon>
        <taxon>Magallana</taxon>
    </lineage>
</organism>
<dbReference type="InterPro" id="IPR036236">
    <property type="entry name" value="Znf_C2H2_sf"/>
</dbReference>
<dbReference type="PANTHER" id="PTHR24379">
    <property type="entry name" value="KRAB AND ZINC FINGER DOMAIN-CONTAINING"/>
    <property type="match status" value="1"/>
</dbReference>
<feature type="domain" description="C2H2-type" evidence="6">
    <location>
        <begin position="454"/>
        <end position="482"/>
    </location>
</feature>
<dbReference type="Gene3D" id="3.30.160.60">
    <property type="entry name" value="Classic Zinc Finger"/>
    <property type="match status" value="4"/>
</dbReference>
<feature type="domain" description="C2H2-type" evidence="6">
    <location>
        <begin position="214"/>
        <end position="237"/>
    </location>
</feature>
<sequence length="799" mass="91158">MLKPCSTRVLDRPSWTNMDVNIKVEPLSPGTLHANPETGTDRDYGRPYPDNNSRESATFQNASMPVFPSMPYASSYSYMDKTQQAKMENHSENFSAPVRNSDSAFSPKANIVGKKSHLPKRYKCAMCAYRTRYKSDLNRHVRKHAIATFSCDICNMPFKTIGNVEFHKRKEHVHLTEELPPKEIMKHTCKMCTYATMYSSDLTRHVRKHYIAKFHCTLCNKPFMTSGSLVHHKRSAHGVQDVEVVMGLEGVESVKQTGGEIHSDSEMNEHKEADINGNLNGTEHGSYQGNGSGSESYRIENNESDGGVGSEPHEGYNYEDPDLEPSEIIPMDDDAMMNKPEDMEKLSAEGAKHTCSYCNKSFGRKLVLEYHLKNVHKILPRDDEMGDYVEYNDYDLAMDMSIQELENSTTSEHSAKTTPNSNGAFRHKCPFCAYATNYKSTYDRHVRKHELACHICNVCRMPFITFGHLQRHIRDNHPDHNQQISEKEITVEKHRCAYCNFEADTLDRLRAHSDSVHNRQIMQERQRPSSNTSAKTISPVIKPTEYKIDVNSVKSDNSPDFLHEDSFSQTAPLEDRVSPHVPVAGRYARLVSDFDDFAQRPYACSLCFYRTADIATLVKHAENHLTGCNMTPVPETAMFTMETLNKSRLAIGMPGSSTSLNHNGEGCSKSSDVMGEPRGIKTESIENQVKRRHYGSSGQTMSRAQQRKQFSFLKQKETATVDRIIPTFSVHYRKDKTNATRPYLCLLCRKRFRHLAILKQHFMQTHNEVIPSNKTFECKKCSLQFHTPMALQEHYEQKH</sequence>
<keyword evidence="4" id="KW-0862">Zinc</keyword>
<reference evidence="7" key="1">
    <citation type="journal article" date="2012" name="Nature">
        <title>The oyster genome reveals stress adaptation and complexity of shell formation.</title>
        <authorList>
            <person name="Zhang G."/>
            <person name="Fang X."/>
            <person name="Guo X."/>
            <person name="Li L."/>
            <person name="Luo R."/>
            <person name="Xu F."/>
            <person name="Yang P."/>
            <person name="Zhang L."/>
            <person name="Wang X."/>
            <person name="Qi H."/>
            <person name="Xiong Z."/>
            <person name="Que H."/>
            <person name="Xie Y."/>
            <person name="Holland P.W."/>
            <person name="Paps J."/>
            <person name="Zhu Y."/>
            <person name="Wu F."/>
            <person name="Chen Y."/>
            <person name="Wang J."/>
            <person name="Peng C."/>
            <person name="Meng J."/>
            <person name="Yang L."/>
            <person name="Liu J."/>
            <person name="Wen B."/>
            <person name="Zhang N."/>
            <person name="Huang Z."/>
            <person name="Zhu Q."/>
            <person name="Feng Y."/>
            <person name="Mount A."/>
            <person name="Hedgecock D."/>
            <person name="Xu Z."/>
            <person name="Liu Y."/>
            <person name="Domazet-Loso T."/>
            <person name="Du Y."/>
            <person name="Sun X."/>
            <person name="Zhang S."/>
            <person name="Liu B."/>
            <person name="Cheng P."/>
            <person name="Jiang X."/>
            <person name="Li J."/>
            <person name="Fan D."/>
            <person name="Wang W."/>
            <person name="Fu W."/>
            <person name="Wang T."/>
            <person name="Wang B."/>
            <person name="Zhang J."/>
            <person name="Peng Z."/>
            <person name="Li Y."/>
            <person name="Li N."/>
            <person name="Wang J."/>
            <person name="Chen M."/>
            <person name="He Y."/>
            <person name="Tan F."/>
            <person name="Song X."/>
            <person name="Zheng Q."/>
            <person name="Huang R."/>
            <person name="Yang H."/>
            <person name="Du X."/>
            <person name="Chen L."/>
            <person name="Yang M."/>
            <person name="Gaffney P.M."/>
            <person name="Wang S."/>
            <person name="Luo L."/>
            <person name="She Z."/>
            <person name="Ming Y."/>
            <person name="Huang W."/>
            <person name="Zhang S."/>
            <person name="Huang B."/>
            <person name="Zhang Y."/>
            <person name="Qu T."/>
            <person name="Ni P."/>
            <person name="Miao G."/>
            <person name="Wang J."/>
            <person name="Wang Q."/>
            <person name="Steinberg C.E."/>
            <person name="Wang H."/>
            <person name="Li N."/>
            <person name="Qian L."/>
            <person name="Zhang G."/>
            <person name="Li Y."/>
            <person name="Yang H."/>
            <person name="Liu X."/>
            <person name="Wang J."/>
            <person name="Yin Y."/>
            <person name="Wang J."/>
        </authorList>
    </citation>
    <scope>NUCLEOTIDE SEQUENCE [LARGE SCALE GENOMIC DNA]</scope>
    <source>
        <strain evidence="7">05x7-T-G4-1.051#20</strain>
    </source>
</reference>
<feature type="compositionally biased region" description="Basic and acidic residues" evidence="5">
    <location>
        <begin position="517"/>
        <end position="527"/>
    </location>
</feature>
<evidence type="ECO:0000259" key="6">
    <source>
        <dbReference type="PROSITE" id="PS50157"/>
    </source>
</evidence>
<evidence type="ECO:0000256" key="4">
    <source>
        <dbReference type="ARBA" id="ARBA00022833"/>
    </source>
</evidence>
<evidence type="ECO:0000256" key="1">
    <source>
        <dbReference type="ARBA" id="ARBA00022723"/>
    </source>
</evidence>
<feature type="domain" description="C2H2-type" evidence="6">
    <location>
        <begin position="743"/>
        <end position="771"/>
    </location>
</feature>
<dbReference type="PANTHER" id="PTHR24379:SF123">
    <property type="entry name" value="ZINC FINGER AND BTB DOMAIN CONTAINING 17"/>
    <property type="match status" value="1"/>
</dbReference>
<accession>K1QHQ4</accession>
<dbReference type="SUPFAM" id="SSF57667">
    <property type="entry name" value="beta-beta-alpha zinc fingers"/>
    <property type="match status" value="4"/>
</dbReference>
<feature type="region of interest" description="Disordered" evidence="5">
    <location>
        <begin position="517"/>
        <end position="536"/>
    </location>
</feature>
<protein>
    <submittedName>
        <fullName evidence="7">Zinc finger protein ZFAT</fullName>
    </submittedName>
</protein>
<keyword evidence="2" id="KW-0677">Repeat</keyword>
<feature type="domain" description="C2H2-type" evidence="6">
    <location>
        <begin position="776"/>
        <end position="799"/>
    </location>
</feature>
<proteinExistence type="predicted"/>
<dbReference type="InParanoid" id="K1QHQ4"/>
<dbReference type="PROSITE" id="PS50157">
    <property type="entry name" value="ZINC_FINGER_C2H2_2"/>
    <property type="match status" value="7"/>
</dbReference>
<evidence type="ECO:0000256" key="5">
    <source>
        <dbReference type="SAM" id="MobiDB-lite"/>
    </source>
</evidence>
<evidence type="ECO:0000256" key="3">
    <source>
        <dbReference type="ARBA" id="ARBA00022771"/>
    </source>
</evidence>
<feature type="domain" description="C2H2-type" evidence="6">
    <location>
        <begin position="122"/>
        <end position="145"/>
    </location>
</feature>
<dbReference type="AlphaFoldDB" id="K1QHQ4"/>
<dbReference type="PROSITE" id="PS00028">
    <property type="entry name" value="ZINC_FINGER_C2H2_1"/>
    <property type="match status" value="6"/>
</dbReference>
<dbReference type="EMBL" id="JH817471">
    <property type="protein sequence ID" value="EKC21126.1"/>
    <property type="molecule type" value="Genomic_DNA"/>
</dbReference>
<dbReference type="HOGENOM" id="CLU_376125_0_0_1"/>
<keyword evidence="1" id="KW-0479">Metal-binding</keyword>
<dbReference type="GO" id="GO:0008270">
    <property type="term" value="F:zinc ion binding"/>
    <property type="evidence" value="ECO:0007669"/>
    <property type="project" value="UniProtKB-KW"/>
</dbReference>
<feature type="domain" description="C2H2-type" evidence="6">
    <location>
        <begin position="353"/>
        <end position="376"/>
    </location>
</feature>
<gene>
    <name evidence="7" type="ORF">CGI_10004544</name>
</gene>
<dbReference type="SMART" id="SM00355">
    <property type="entry name" value="ZnF_C2H2"/>
    <property type="match status" value="11"/>
</dbReference>
<evidence type="ECO:0000256" key="2">
    <source>
        <dbReference type="ARBA" id="ARBA00022737"/>
    </source>
</evidence>
<feature type="compositionally biased region" description="Polar residues" evidence="5">
    <location>
        <begin position="277"/>
        <end position="295"/>
    </location>
</feature>
<evidence type="ECO:0000313" key="7">
    <source>
        <dbReference type="EMBL" id="EKC21126.1"/>
    </source>
</evidence>